<dbReference type="Gene3D" id="3.40.50.2300">
    <property type="match status" value="1"/>
</dbReference>
<dbReference type="GO" id="GO:0003677">
    <property type="term" value="F:DNA binding"/>
    <property type="evidence" value="ECO:0007669"/>
    <property type="project" value="UniProtKB-KW"/>
</dbReference>
<dbReference type="GO" id="GO:0006355">
    <property type="term" value="P:regulation of DNA-templated transcription"/>
    <property type="evidence" value="ECO:0007669"/>
    <property type="project" value="InterPro"/>
</dbReference>
<dbReference type="InterPro" id="IPR025662">
    <property type="entry name" value="Sigma_54_int_dom_ATP-bd_1"/>
</dbReference>
<sequence length="626" mass="69770">MIKILIVIPYHELQQAFEQVVQSYELEDISVSTTHIYGSDPQVIEPLQADIIIARGITAYAIAEQKKTVHVVPIAMSSADLLDALAQAKERESSVHIGIITHEHLCDQETISSLVGCPVSVFQVTDQNDVMTGVEQLTRAGCTVFVGGLTMCRLCEERGLKFVHIKTGYQAVVHAVAEAVAAARSLDRAQTRGNLLLTLLNNATYALLAIDSNGKIIAGNRQAENLFGKSPLEGLPMEQVYFSSRWAEVMREGKQKDELVGINGQQFLVTHQPIRVDEETFGFLYTFQNAEAIRQTEHKIRTELNRKGLVARYSFSDIVTQNAHMVSLVEKAKRFSQVPGAVLLLGETGTGKELFAQSIHNASSRAKEPFVAVNCAALPEQLLESELFGYTEGAFTGASKGGKSGLFELAHKGTIFLDEIAEMPIVVQAKLLRVLQEREVRKIGADMVVPVDVRVISAANNNILEKVKEGKFRLDLFYRISLLSLLLVPLRERVEDIGIIFKHFVQQYCNRHGLSEPYITEEAVAELTRFSWPGNIRELRNAAERLAILHTSDVVTVKEIELLDIGSTSLRLDEDPGTKPMKIKNSYSDEELYQQYLQSGLSRESFARQVGVSRTTLWRKFAQFMH</sequence>
<keyword evidence="4" id="KW-0238">DNA-binding</keyword>
<feature type="domain" description="Sigma-54 factor interaction" evidence="6">
    <location>
        <begin position="318"/>
        <end position="548"/>
    </location>
</feature>
<evidence type="ECO:0000256" key="1">
    <source>
        <dbReference type="ARBA" id="ARBA00022741"/>
    </source>
</evidence>
<dbReference type="FunFam" id="3.40.50.300:FF:000006">
    <property type="entry name" value="DNA-binding transcriptional regulator NtrC"/>
    <property type="match status" value="1"/>
</dbReference>
<dbReference type="CDD" id="cd00009">
    <property type="entry name" value="AAA"/>
    <property type="match status" value="1"/>
</dbReference>
<dbReference type="InterPro" id="IPR025943">
    <property type="entry name" value="Sigma_54_int_dom_ATP-bd_2"/>
</dbReference>
<dbReference type="InterPro" id="IPR000014">
    <property type="entry name" value="PAS"/>
</dbReference>
<dbReference type="Gene3D" id="3.40.50.10660">
    <property type="entry name" value="PrpR receptor domain-like"/>
    <property type="match status" value="1"/>
</dbReference>
<dbReference type="Pfam" id="PF00158">
    <property type="entry name" value="Sigma54_activat"/>
    <property type="match status" value="1"/>
</dbReference>
<dbReference type="Gene3D" id="3.40.50.300">
    <property type="entry name" value="P-loop containing nucleotide triphosphate hydrolases"/>
    <property type="match status" value="1"/>
</dbReference>
<name>A0A644XKW7_9ZZZZ</name>
<dbReference type="InterPro" id="IPR025944">
    <property type="entry name" value="Sigma_54_int_dom_CS"/>
</dbReference>
<evidence type="ECO:0000256" key="3">
    <source>
        <dbReference type="ARBA" id="ARBA00023015"/>
    </source>
</evidence>
<reference evidence="8" key="1">
    <citation type="submission" date="2019-08" db="EMBL/GenBank/DDBJ databases">
        <authorList>
            <person name="Kucharzyk K."/>
            <person name="Murdoch R.W."/>
            <person name="Higgins S."/>
            <person name="Loffler F."/>
        </authorList>
    </citation>
    <scope>NUCLEOTIDE SEQUENCE</scope>
</reference>
<dbReference type="PROSITE" id="PS50045">
    <property type="entry name" value="SIGMA54_INTERACT_4"/>
    <property type="match status" value="1"/>
</dbReference>
<dbReference type="PROSITE" id="PS00675">
    <property type="entry name" value="SIGMA54_INTERACT_1"/>
    <property type="match status" value="1"/>
</dbReference>
<dbReference type="Gene3D" id="1.10.8.60">
    <property type="match status" value="1"/>
</dbReference>
<dbReference type="Pfam" id="PF25601">
    <property type="entry name" value="AAA_lid_14"/>
    <property type="match status" value="1"/>
</dbReference>
<evidence type="ECO:0000256" key="2">
    <source>
        <dbReference type="ARBA" id="ARBA00022840"/>
    </source>
</evidence>
<dbReference type="SUPFAM" id="SSF55785">
    <property type="entry name" value="PYP-like sensor domain (PAS domain)"/>
    <property type="match status" value="1"/>
</dbReference>
<dbReference type="InterPro" id="IPR002078">
    <property type="entry name" value="Sigma_54_int"/>
</dbReference>
<dbReference type="InterPro" id="IPR027417">
    <property type="entry name" value="P-loop_NTPase"/>
</dbReference>
<evidence type="ECO:0000313" key="8">
    <source>
        <dbReference type="EMBL" id="MPM16739.1"/>
    </source>
</evidence>
<evidence type="ECO:0000259" key="6">
    <source>
        <dbReference type="PROSITE" id="PS50045"/>
    </source>
</evidence>
<accession>A0A644XKW7</accession>
<dbReference type="Pfam" id="PF06506">
    <property type="entry name" value="PrpR_N"/>
    <property type="match status" value="1"/>
</dbReference>
<dbReference type="InterPro" id="IPR003593">
    <property type="entry name" value="AAA+_ATPase"/>
</dbReference>
<keyword evidence="2" id="KW-0067">ATP-binding</keyword>
<keyword evidence="1" id="KW-0547">Nucleotide-binding</keyword>
<dbReference type="PROSITE" id="PS50112">
    <property type="entry name" value="PAS"/>
    <property type="match status" value="1"/>
</dbReference>
<dbReference type="SMART" id="SM00382">
    <property type="entry name" value="AAA"/>
    <property type="match status" value="1"/>
</dbReference>
<dbReference type="PANTHER" id="PTHR32071">
    <property type="entry name" value="TRANSCRIPTIONAL REGULATORY PROTEIN"/>
    <property type="match status" value="1"/>
</dbReference>
<dbReference type="SUPFAM" id="SSF159800">
    <property type="entry name" value="PrpR receptor domain-like"/>
    <property type="match status" value="1"/>
</dbReference>
<comment type="caution">
    <text evidence="8">The sequence shown here is derived from an EMBL/GenBank/DDBJ whole genome shotgun (WGS) entry which is preliminary data.</text>
</comment>
<organism evidence="8">
    <name type="scientific">bioreactor metagenome</name>
    <dbReference type="NCBI Taxonomy" id="1076179"/>
    <lineage>
        <taxon>unclassified sequences</taxon>
        <taxon>metagenomes</taxon>
        <taxon>ecological metagenomes</taxon>
    </lineage>
</organism>
<dbReference type="PROSITE" id="PS00688">
    <property type="entry name" value="SIGMA54_INTERACT_3"/>
    <property type="match status" value="1"/>
</dbReference>
<evidence type="ECO:0000259" key="7">
    <source>
        <dbReference type="PROSITE" id="PS50112"/>
    </source>
</evidence>
<evidence type="ECO:0000256" key="4">
    <source>
        <dbReference type="ARBA" id="ARBA00023125"/>
    </source>
</evidence>
<keyword evidence="5" id="KW-0804">Transcription</keyword>
<dbReference type="AlphaFoldDB" id="A0A644XKW7"/>
<dbReference type="InterPro" id="IPR010524">
    <property type="entry name" value="Sig_transdc_resp-reg_PrpR_N"/>
</dbReference>
<dbReference type="GO" id="GO:0005524">
    <property type="term" value="F:ATP binding"/>
    <property type="evidence" value="ECO:0007669"/>
    <property type="project" value="UniProtKB-KW"/>
</dbReference>
<gene>
    <name evidence="8" type="primary">norR_77</name>
    <name evidence="8" type="ORF">SDC9_63120</name>
</gene>
<dbReference type="Gene3D" id="3.30.450.20">
    <property type="entry name" value="PAS domain"/>
    <property type="match status" value="1"/>
</dbReference>
<proteinExistence type="predicted"/>
<dbReference type="EMBL" id="VSSQ01002667">
    <property type="protein sequence ID" value="MPM16739.1"/>
    <property type="molecule type" value="Genomic_DNA"/>
</dbReference>
<dbReference type="InterPro" id="IPR035965">
    <property type="entry name" value="PAS-like_dom_sf"/>
</dbReference>
<feature type="domain" description="PAS" evidence="7">
    <location>
        <begin position="192"/>
        <end position="233"/>
    </location>
</feature>
<dbReference type="PROSITE" id="PS00676">
    <property type="entry name" value="SIGMA54_INTERACT_2"/>
    <property type="match status" value="1"/>
</dbReference>
<dbReference type="InterPro" id="IPR058031">
    <property type="entry name" value="AAA_lid_NorR"/>
</dbReference>
<protein>
    <submittedName>
        <fullName evidence="8">Anaerobic nitric oxide reductase transcription regulator NorR</fullName>
    </submittedName>
</protein>
<evidence type="ECO:0000256" key="5">
    <source>
        <dbReference type="ARBA" id="ARBA00023163"/>
    </source>
</evidence>
<keyword evidence="3" id="KW-0805">Transcription regulation</keyword>
<dbReference type="GO" id="GO:0000156">
    <property type="term" value="F:phosphorelay response regulator activity"/>
    <property type="evidence" value="ECO:0007669"/>
    <property type="project" value="InterPro"/>
</dbReference>
<dbReference type="SUPFAM" id="SSF52540">
    <property type="entry name" value="P-loop containing nucleoside triphosphate hydrolases"/>
    <property type="match status" value="1"/>
</dbReference>